<protein>
    <submittedName>
        <fullName evidence="1">Gp37 family Mu-like prophage protein</fullName>
    </submittedName>
</protein>
<dbReference type="Proteomes" id="UP000028630">
    <property type="component" value="Unassembled WGS sequence"/>
</dbReference>
<name>A0A084Z9V4_9ENTR</name>
<dbReference type="eggNOG" id="COG5003">
    <property type="taxonomic scope" value="Bacteria"/>
</dbReference>
<keyword evidence="2" id="KW-1185">Reference proteome</keyword>
<sequence>MSEQRPSLVTLGSTVSAADNIIAWLRPEIEGDTPARVQSVERHIGQFSTADEVKRHLSAGNGCVRLAALRIRNITSRHGMTGLVTWGAYIMVTDSWGYPRDVRCEVLVALLARRISSRDAPQAMKAERLAENINAENIYSGSLDSLGITMWVVTWDQEFRLDDDIDLATLPDFLRLGAVMGQPVSDNPDIINVREGQTDETTD</sequence>
<dbReference type="AlphaFoldDB" id="A0A084Z9V4"/>
<dbReference type="OrthoDB" id="6262411at2"/>
<dbReference type="EMBL" id="JMTB01000176">
    <property type="protein sequence ID" value="KFB94248.1"/>
    <property type="molecule type" value="Genomic_DNA"/>
</dbReference>
<evidence type="ECO:0000313" key="1">
    <source>
        <dbReference type="EMBL" id="KFB94248.1"/>
    </source>
</evidence>
<comment type="caution">
    <text evidence="1">The sequence shown here is derived from an EMBL/GenBank/DDBJ whole genome shotgun (WGS) entry which is preliminary data.</text>
</comment>
<gene>
    <name evidence="1" type="ORF">GTGU_04725</name>
</gene>
<accession>A0A084Z9V4</accession>
<proteinExistence type="predicted"/>
<organism evidence="1 2">
    <name type="scientific">Trabulsiella guamensis ATCC 49490</name>
    <dbReference type="NCBI Taxonomy" id="1005994"/>
    <lineage>
        <taxon>Bacteria</taxon>
        <taxon>Pseudomonadati</taxon>
        <taxon>Pseudomonadota</taxon>
        <taxon>Gammaproteobacteria</taxon>
        <taxon>Enterobacterales</taxon>
        <taxon>Enterobacteriaceae</taxon>
        <taxon>Trabulsiella</taxon>
    </lineage>
</organism>
<evidence type="ECO:0000313" key="2">
    <source>
        <dbReference type="Proteomes" id="UP000028630"/>
    </source>
</evidence>
<reference evidence="2" key="1">
    <citation type="submission" date="2014-05" db="EMBL/GenBank/DDBJ databases">
        <title>ATOL: Assembling a taxonomically balanced genome-scale reconstruction of the evolutionary history of the Enterobacteriaceae.</title>
        <authorList>
            <person name="Plunkett G. III"/>
            <person name="Neeno-Eckwall E.C."/>
            <person name="Glasner J.D."/>
            <person name="Perna N.T."/>
        </authorList>
    </citation>
    <scope>NUCLEOTIDE SEQUENCE [LARGE SCALE GENOMIC DNA]</scope>
    <source>
        <strain evidence="2">ATCC 49490</strain>
    </source>
</reference>
<dbReference type="RefSeq" id="WP_038163593.1">
    <property type="nucleotide sequence ID" value="NZ_JMTB01000176.1"/>
</dbReference>